<comment type="caution">
    <text evidence="1">The sequence shown here is derived from an EMBL/GenBank/DDBJ whole genome shotgun (WGS) entry which is preliminary data.</text>
</comment>
<dbReference type="EMBL" id="JAHBOM010000010">
    <property type="protein sequence ID" value="MBU8824133.1"/>
    <property type="molecule type" value="Genomic_DNA"/>
</dbReference>
<evidence type="ECO:0000313" key="1">
    <source>
        <dbReference type="EMBL" id="MBU8824133.1"/>
    </source>
</evidence>
<dbReference type="RefSeq" id="WP_214394982.1">
    <property type="nucleotide sequence ID" value="NZ_JAHBOL010000014.1"/>
</dbReference>
<keyword evidence="2" id="KW-1185">Reference proteome</keyword>
<evidence type="ECO:0000313" key="2">
    <source>
        <dbReference type="Proteomes" id="UP000696413"/>
    </source>
</evidence>
<organism evidence="1 2">
    <name type="scientific">Mycolicibacterium goodii</name>
    <name type="common">Mycobacterium goodii</name>
    <dbReference type="NCBI Taxonomy" id="134601"/>
    <lineage>
        <taxon>Bacteria</taxon>
        <taxon>Bacillati</taxon>
        <taxon>Actinomycetota</taxon>
        <taxon>Actinomycetes</taxon>
        <taxon>Mycobacteriales</taxon>
        <taxon>Mycobacteriaceae</taxon>
        <taxon>Mycolicibacterium</taxon>
    </lineage>
</organism>
<proteinExistence type="predicted"/>
<name>A0ABS6HPL7_MYCGD</name>
<accession>A0ABS6HPL7</accession>
<protein>
    <submittedName>
        <fullName evidence="1">Uncharacterized protein</fullName>
    </submittedName>
</protein>
<reference evidence="1 2" key="1">
    <citation type="submission" date="2021-05" db="EMBL/GenBank/DDBJ databases">
        <title>Draft Genome Sequences of Clinical Respiratory Isolates of Mycobacterium goodii Recovered in Ireland.</title>
        <authorList>
            <person name="Flanagan P.R."/>
            <person name="Mok S."/>
            <person name="Roycroft E."/>
            <person name="Rogers T.R."/>
            <person name="Fitzgibbon M."/>
        </authorList>
    </citation>
    <scope>NUCLEOTIDE SEQUENCE [LARGE SCALE GENOMIC DNA]</scope>
    <source>
        <strain evidence="1 2">14IE55</strain>
    </source>
</reference>
<sequence>MIAEVELMPDAAIEFVRKNVGWVVTPEHLIPLRTEVREHHGGKLVAVFEALKKRFGRSDTEWFGAFQAAAEHAVMVEVGGDTLTASDKRVLRDLWEHLLRAQ</sequence>
<gene>
    <name evidence="1" type="ORF">KL859_14810</name>
</gene>
<dbReference type="Proteomes" id="UP000696413">
    <property type="component" value="Unassembled WGS sequence"/>
</dbReference>